<sequence length="203" mass="22798">MDIIVIRHGQSEADILNVHEGRADFPLTKLGNKQSLAMSNFLSINYNIDKIYSSPLKRASETAKILSNATNIPIIYENGLMEFNNGLLAGLSREEANERYPEPAIRWPHTSMYGMESMIEFRSRAESILSKIVSENSSDSTIAIVAHGGIINMLFRSFLELPINSQLFISTGDTGIHHWQITSCCHRIIYTNKLSHLDTLDSK</sequence>
<feature type="binding site" evidence="2">
    <location>
        <position position="58"/>
    </location>
    <ligand>
        <name>substrate</name>
    </ligand>
</feature>
<dbReference type="Pfam" id="PF00300">
    <property type="entry name" value="His_Phos_1"/>
    <property type="match status" value="1"/>
</dbReference>
<organism evidence="3 4">
    <name type="scientific">Clostridium sulfidigenes</name>
    <dbReference type="NCBI Taxonomy" id="318464"/>
    <lineage>
        <taxon>Bacteria</taxon>
        <taxon>Bacillati</taxon>
        <taxon>Bacillota</taxon>
        <taxon>Clostridia</taxon>
        <taxon>Eubacteriales</taxon>
        <taxon>Clostridiaceae</taxon>
        <taxon>Clostridium</taxon>
    </lineage>
</organism>
<dbReference type="GO" id="GO:0016791">
    <property type="term" value="F:phosphatase activity"/>
    <property type="evidence" value="ECO:0007669"/>
    <property type="project" value="TreeGrafter"/>
</dbReference>
<evidence type="ECO:0000313" key="3">
    <source>
        <dbReference type="EMBL" id="KEZ85204.1"/>
    </source>
</evidence>
<keyword evidence="4" id="KW-1185">Reference proteome</keyword>
<feature type="active site" description="Proton donor/acceptor" evidence="1">
    <location>
        <position position="82"/>
    </location>
</feature>
<protein>
    <recommendedName>
        <fullName evidence="5">Phosphoglycerate mutase</fullName>
    </recommendedName>
</protein>
<evidence type="ECO:0000256" key="2">
    <source>
        <dbReference type="PIRSR" id="PIRSR613078-2"/>
    </source>
</evidence>
<name>A0A084J8C0_9CLOT</name>
<reference evidence="3 4" key="1">
    <citation type="submission" date="2014-07" db="EMBL/GenBank/DDBJ databases">
        <title>Draft genome of Clostridium sulfidigenes 113A isolated from sediments associated with methane hydrate from Krishna Godavari basin.</title>
        <authorList>
            <person name="Honkalas V.S."/>
            <person name="Dabir A.P."/>
            <person name="Arora P."/>
            <person name="Dhakephalkar P.K."/>
        </authorList>
    </citation>
    <scope>NUCLEOTIDE SEQUENCE [LARGE SCALE GENOMIC DNA]</scope>
    <source>
        <strain evidence="3 4">113A</strain>
    </source>
</reference>
<dbReference type="RefSeq" id="WP_035134931.1">
    <property type="nucleotide sequence ID" value="NZ_JPMD01000039.1"/>
</dbReference>
<dbReference type="STRING" id="318464.IO99_15850"/>
<dbReference type="CDD" id="cd07067">
    <property type="entry name" value="HP_PGM_like"/>
    <property type="match status" value="1"/>
</dbReference>
<comment type="caution">
    <text evidence="3">The sequence shown here is derived from an EMBL/GenBank/DDBJ whole genome shotgun (WGS) entry which is preliminary data.</text>
</comment>
<dbReference type="SUPFAM" id="SSF53254">
    <property type="entry name" value="Phosphoglycerate mutase-like"/>
    <property type="match status" value="1"/>
</dbReference>
<dbReference type="EMBL" id="JPMD01000039">
    <property type="protein sequence ID" value="KEZ85204.1"/>
    <property type="molecule type" value="Genomic_DNA"/>
</dbReference>
<proteinExistence type="predicted"/>
<dbReference type="PANTHER" id="PTHR48100">
    <property type="entry name" value="BROAD-SPECIFICITY PHOSPHATASE YOR283W-RELATED"/>
    <property type="match status" value="1"/>
</dbReference>
<accession>A0A084J8C0</accession>
<dbReference type="AlphaFoldDB" id="A0A084J8C0"/>
<dbReference type="eggNOG" id="COG0406">
    <property type="taxonomic scope" value="Bacteria"/>
</dbReference>
<dbReference type="SMART" id="SM00855">
    <property type="entry name" value="PGAM"/>
    <property type="match status" value="1"/>
</dbReference>
<evidence type="ECO:0008006" key="5">
    <source>
        <dbReference type="Google" id="ProtNLM"/>
    </source>
</evidence>
<dbReference type="Gene3D" id="3.40.50.1240">
    <property type="entry name" value="Phosphoglycerate mutase-like"/>
    <property type="match status" value="1"/>
</dbReference>
<dbReference type="InterPro" id="IPR013078">
    <property type="entry name" value="His_Pase_superF_clade-1"/>
</dbReference>
<evidence type="ECO:0000256" key="1">
    <source>
        <dbReference type="PIRSR" id="PIRSR613078-1"/>
    </source>
</evidence>
<feature type="active site" description="Tele-phosphohistidine intermediate" evidence="1">
    <location>
        <position position="8"/>
    </location>
</feature>
<evidence type="ECO:0000313" key="4">
    <source>
        <dbReference type="Proteomes" id="UP000028542"/>
    </source>
</evidence>
<dbReference type="InterPro" id="IPR050275">
    <property type="entry name" value="PGM_Phosphatase"/>
</dbReference>
<gene>
    <name evidence="3" type="ORF">IO99_15850</name>
</gene>
<dbReference type="InterPro" id="IPR029033">
    <property type="entry name" value="His_PPase_superfam"/>
</dbReference>
<dbReference type="Proteomes" id="UP000028542">
    <property type="component" value="Unassembled WGS sequence"/>
</dbReference>